<evidence type="ECO:0000256" key="2">
    <source>
        <dbReference type="SAM" id="SignalP"/>
    </source>
</evidence>
<reference evidence="4" key="1">
    <citation type="journal article" date="2019" name="Int. J. Syst. Evol. Microbiol.">
        <title>The Global Catalogue of Microorganisms (GCM) 10K type strain sequencing project: providing services to taxonomists for standard genome sequencing and annotation.</title>
        <authorList>
            <consortium name="The Broad Institute Genomics Platform"/>
            <consortium name="The Broad Institute Genome Sequencing Center for Infectious Disease"/>
            <person name="Wu L."/>
            <person name="Ma J."/>
        </authorList>
    </citation>
    <scope>NUCLEOTIDE SEQUENCE [LARGE SCALE GENOMIC DNA]</scope>
    <source>
        <strain evidence="4">KCTC 32255</strain>
    </source>
</reference>
<evidence type="ECO:0000256" key="1">
    <source>
        <dbReference type="SAM" id="MobiDB-lite"/>
    </source>
</evidence>
<organism evidence="3 4">
    <name type="scientific">Haloechinothrix salitolerans</name>
    <dbReference type="NCBI Taxonomy" id="926830"/>
    <lineage>
        <taxon>Bacteria</taxon>
        <taxon>Bacillati</taxon>
        <taxon>Actinomycetota</taxon>
        <taxon>Actinomycetes</taxon>
        <taxon>Pseudonocardiales</taxon>
        <taxon>Pseudonocardiaceae</taxon>
        <taxon>Haloechinothrix</taxon>
    </lineage>
</organism>
<feature type="region of interest" description="Disordered" evidence="1">
    <location>
        <begin position="268"/>
        <end position="289"/>
    </location>
</feature>
<dbReference type="Gene3D" id="2.50.20.20">
    <property type="match status" value="1"/>
</dbReference>
<dbReference type="SUPFAM" id="SSF89392">
    <property type="entry name" value="Prokaryotic lipoproteins and lipoprotein localization factors"/>
    <property type="match status" value="1"/>
</dbReference>
<sequence>MRKSLIAAGTLAFALTLGACGEETTSGQASPGETFTDPVSLVSAATASTEEKKSAHFTMEMNMGMMSSTGEGQGIFDGENTKMAMTMSMDMSAMGQGNMDMEMRLLDNAMYMKMPNMPGMDSSKPWIKMDLDQASGASGMDMSKAMEQNDPTKALEMLKDSGDITSTEESEVNGVPATKYTIDVDVEKLMSQYGNGMDQMLDTKDMQLDTLPVEVWISDEQLPLKFTMNMGELMNKAMESSGQPMPEGMNFDDAHVSMTYSKWGEPVTVEAPPASEVTSGGPGGFPGGN</sequence>
<protein>
    <submittedName>
        <fullName evidence="3">DUF6612 family protein</fullName>
    </submittedName>
</protein>
<evidence type="ECO:0000313" key="4">
    <source>
        <dbReference type="Proteomes" id="UP001596337"/>
    </source>
</evidence>
<dbReference type="Proteomes" id="UP001596337">
    <property type="component" value="Unassembled WGS sequence"/>
</dbReference>
<comment type="caution">
    <text evidence="3">The sequence shown here is derived from an EMBL/GenBank/DDBJ whole genome shotgun (WGS) entry which is preliminary data.</text>
</comment>
<feature type="compositionally biased region" description="Gly residues" evidence="1">
    <location>
        <begin position="280"/>
        <end position="289"/>
    </location>
</feature>
<gene>
    <name evidence="3" type="ORF">ACFQGD_10165</name>
</gene>
<feature type="chain" id="PRO_5045771679" evidence="2">
    <location>
        <begin position="20"/>
        <end position="289"/>
    </location>
</feature>
<feature type="signal peptide" evidence="2">
    <location>
        <begin position="1"/>
        <end position="19"/>
    </location>
</feature>
<dbReference type="InterPro" id="IPR029046">
    <property type="entry name" value="LolA/LolB/LppX"/>
</dbReference>
<keyword evidence="4" id="KW-1185">Reference proteome</keyword>
<name>A0ABW2BYC2_9PSEU</name>
<evidence type="ECO:0000313" key="3">
    <source>
        <dbReference type="EMBL" id="MFC6867514.1"/>
    </source>
</evidence>
<proteinExistence type="predicted"/>
<accession>A0ABW2BYC2</accession>
<keyword evidence="2" id="KW-0732">Signal</keyword>
<dbReference type="EMBL" id="JBHSXX010000001">
    <property type="protein sequence ID" value="MFC6867514.1"/>
    <property type="molecule type" value="Genomic_DNA"/>
</dbReference>
<dbReference type="PROSITE" id="PS51257">
    <property type="entry name" value="PROKAR_LIPOPROTEIN"/>
    <property type="match status" value="1"/>
</dbReference>
<dbReference type="RefSeq" id="WP_345405538.1">
    <property type="nucleotide sequence ID" value="NZ_BAABLA010000120.1"/>
</dbReference>